<dbReference type="Proteomes" id="UP001501469">
    <property type="component" value="Unassembled WGS sequence"/>
</dbReference>
<reference evidence="2" key="1">
    <citation type="journal article" date="2019" name="Int. J. Syst. Evol. Microbiol.">
        <title>The Global Catalogue of Microorganisms (GCM) 10K type strain sequencing project: providing services to taxonomists for standard genome sequencing and annotation.</title>
        <authorList>
            <consortium name="The Broad Institute Genomics Platform"/>
            <consortium name="The Broad Institute Genome Sequencing Center for Infectious Disease"/>
            <person name="Wu L."/>
            <person name="Ma J."/>
        </authorList>
    </citation>
    <scope>NUCLEOTIDE SEQUENCE [LARGE SCALE GENOMIC DNA]</scope>
    <source>
        <strain evidence="2">JCM 17225</strain>
    </source>
</reference>
<evidence type="ECO:0000313" key="2">
    <source>
        <dbReference type="Proteomes" id="UP001501469"/>
    </source>
</evidence>
<accession>A0ABP7TRX0</accession>
<dbReference type="EMBL" id="BAABDK010000010">
    <property type="protein sequence ID" value="GAA4030335.1"/>
    <property type="molecule type" value="Genomic_DNA"/>
</dbReference>
<organism evidence="1 2">
    <name type="scientific">Hymenobacter glaciei</name>
    <dbReference type="NCBI Taxonomy" id="877209"/>
    <lineage>
        <taxon>Bacteria</taxon>
        <taxon>Pseudomonadati</taxon>
        <taxon>Bacteroidota</taxon>
        <taxon>Cytophagia</taxon>
        <taxon>Cytophagales</taxon>
        <taxon>Hymenobacteraceae</taxon>
        <taxon>Hymenobacter</taxon>
    </lineage>
</organism>
<evidence type="ECO:0000313" key="1">
    <source>
        <dbReference type="EMBL" id="GAA4030335.1"/>
    </source>
</evidence>
<gene>
    <name evidence="1" type="ORF">GCM10022409_13220</name>
</gene>
<keyword evidence="2" id="KW-1185">Reference proteome</keyword>
<comment type="caution">
    <text evidence="1">The sequence shown here is derived from an EMBL/GenBank/DDBJ whole genome shotgun (WGS) entry which is preliminary data.</text>
</comment>
<name>A0ABP7TRX0_9BACT</name>
<sequence>MLRANLHRKRRYHFNPKCRKPLAKSCRLMRFLSNKAWLVNAAVRLARVPGLKPWVQRAIGWGMRVRVQKTPCAAGCYHEPGA</sequence>
<protein>
    <submittedName>
        <fullName evidence="1">Uncharacterized protein</fullName>
    </submittedName>
</protein>
<proteinExistence type="predicted"/>